<dbReference type="InterPro" id="IPR001680">
    <property type="entry name" value="WD40_rpt"/>
</dbReference>
<dbReference type="Pfam" id="PF22939">
    <property type="entry name" value="WHD_GPIID"/>
    <property type="match status" value="1"/>
</dbReference>
<dbReference type="EMBL" id="MU856949">
    <property type="protein sequence ID" value="KAK4153160.1"/>
    <property type="molecule type" value="Genomic_DNA"/>
</dbReference>
<evidence type="ECO:0000259" key="8">
    <source>
        <dbReference type="Pfam" id="PF24883"/>
    </source>
</evidence>
<dbReference type="Gene3D" id="2.130.10.10">
    <property type="entry name" value="YVTN repeat-like/Quinoprotein amine dehydrogenase"/>
    <property type="match status" value="3"/>
</dbReference>
<dbReference type="InterPro" id="IPR054471">
    <property type="entry name" value="GPIID_WHD"/>
</dbReference>
<dbReference type="SUPFAM" id="SSF50978">
    <property type="entry name" value="WD40 repeat-like"/>
    <property type="match status" value="1"/>
</dbReference>
<dbReference type="Pfam" id="PF07819">
    <property type="entry name" value="PGAP1"/>
    <property type="match status" value="1"/>
</dbReference>
<keyword evidence="4" id="KW-0472">Membrane</keyword>
<dbReference type="InterPro" id="IPR012908">
    <property type="entry name" value="PGAP1-ab_dom-like"/>
</dbReference>
<feature type="region of interest" description="Disordered" evidence="5">
    <location>
        <begin position="1"/>
        <end position="31"/>
    </location>
</feature>
<dbReference type="GO" id="GO:0016788">
    <property type="term" value="F:hydrolase activity, acting on ester bonds"/>
    <property type="evidence" value="ECO:0007669"/>
    <property type="project" value="InterPro"/>
</dbReference>
<dbReference type="GO" id="GO:0015031">
    <property type="term" value="P:protein transport"/>
    <property type="evidence" value="ECO:0007669"/>
    <property type="project" value="UniProtKB-KW"/>
</dbReference>
<dbReference type="Pfam" id="PF24883">
    <property type="entry name" value="NPHP3_N"/>
    <property type="match status" value="1"/>
</dbReference>
<dbReference type="InterPro" id="IPR027417">
    <property type="entry name" value="P-loop_NTPase"/>
</dbReference>
<dbReference type="Gene3D" id="3.40.50.300">
    <property type="entry name" value="P-loop containing nucleotide triphosphate hydrolases"/>
    <property type="match status" value="1"/>
</dbReference>
<dbReference type="InterPro" id="IPR015943">
    <property type="entry name" value="WD40/YVTN_repeat-like_dom_sf"/>
</dbReference>
<dbReference type="Pfam" id="PF00400">
    <property type="entry name" value="WD40"/>
    <property type="match status" value="1"/>
</dbReference>
<reference evidence="9" key="1">
    <citation type="journal article" date="2023" name="Mol. Phylogenet. Evol.">
        <title>Genome-scale phylogeny and comparative genomics of the fungal order Sordariales.</title>
        <authorList>
            <person name="Hensen N."/>
            <person name="Bonometti L."/>
            <person name="Westerberg I."/>
            <person name="Brannstrom I.O."/>
            <person name="Guillou S."/>
            <person name="Cros-Aarteil S."/>
            <person name="Calhoun S."/>
            <person name="Haridas S."/>
            <person name="Kuo A."/>
            <person name="Mondo S."/>
            <person name="Pangilinan J."/>
            <person name="Riley R."/>
            <person name="LaButti K."/>
            <person name="Andreopoulos B."/>
            <person name="Lipzen A."/>
            <person name="Chen C."/>
            <person name="Yan M."/>
            <person name="Daum C."/>
            <person name="Ng V."/>
            <person name="Clum A."/>
            <person name="Steindorff A."/>
            <person name="Ohm R.A."/>
            <person name="Martin F."/>
            <person name="Silar P."/>
            <person name="Natvig D.O."/>
            <person name="Lalanne C."/>
            <person name="Gautier V."/>
            <person name="Ament-Velasquez S.L."/>
            <person name="Kruys A."/>
            <person name="Hutchinson M.I."/>
            <person name="Powell A.J."/>
            <person name="Barry K."/>
            <person name="Miller A.N."/>
            <person name="Grigoriev I.V."/>
            <person name="Debuchy R."/>
            <person name="Gladieux P."/>
            <person name="Hiltunen Thoren M."/>
            <person name="Johannesson H."/>
        </authorList>
    </citation>
    <scope>NUCLEOTIDE SEQUENCE</scope>
    <source>
        <strain evidence="9">CBS 538.74</strain>
    </source>
</reference>
<name>A0AAN6VKW9_9PEZI</name>
<dbReference type="SMART" id="SM00320">
    <property type="entry name" value="WD40"/>
    <property type="match status" value="5"/>
</dbReference>
<dbReference type="Proteomes" id="UP001302745">
    <property type="component" value="Unassembled WGS sequence"/>
</dbReference>
<dbReference type="Gene3D" id="3.40.50.1820">
    <property type="entry name" value="alpha/beta hydrolase"/>
    <property type="match status" value="1"/>
</dbReference>
<evidence type="ECO:0000256" key="2">
    <source>
        <dbReference type="ARBA" id="ARBA00015856"/>
    </source>
</evidence>
<comment type="function">
    <text evidence="1 4">Involved in inositol deacylation of GPI-anchored proteins which plays important roles in the quality control and ER-associated degradation of GPI-anchored proteins.</text>
</comment>
<reference evidence="9" key="2">
    <citation type="submission" date="2023-05" db="EMBL/GenBank/DDBJ databases">
        <authorList>
            <consortium name="Lawrence Berkeley National Laboratory"/>
            <person name="Steindorff A."/>
            <person name="Hensen N."/>
            <person name="Bonometti L."/>
            <person name="Westerberg I."/>
            <person name="Brannstrom I.O."/>
            <person name="Guillou S."/>
            <person name="Cros-Aarteil S."/>
            <person name="Calhoun S."/>
            <person name="Haridas S."/>
            <person name="Kuo A."/>
            <person name="Mondo S."/>
            <person name="Pangilinan J."/>
            <person name="Riley R."/>
            <person name="Labutti K."/>
            <person name="Andreopoulos B."/>
            <person name="Lipzen A."/>
            <person name="Chen C."/>
            <person name="Yanf M."/>
            <person name="Daum C."/>
            <person name="Ng V."/>
            <person name="Clum A."/>
            <person name="Ohm R."/>
            <person name="Martin F."/>
            <person name="Silar P."/>
            <person name="Natvig D."/>
            <person name="Lalanne C."/>
            <person name="Gautier V."/>
            <person name="Ament-Velasquez S.L."/>
            <person name="Kruys A."/>
            <person name="Hutchinson M.I."/>
            <person name="Powell A.J."/>
            <person name="Barry K."/>
            <person name="Miller A.N."/>
            <person name="Grigoriev I.V."/>
            <person name="Debuchy R."/>
            <person name="Gladieux P."/>
            <person name="Thoren M.H."/>
            <person name="Johannesson H."/>
        </authorList>
    </citation>
    <scope>NUCLEOTIDE SEQUENCE</scope>
    <source>
        <strain evidence="9">CBS 538.74</strain>
    </source>
</reference>
<feature type="domain" description="GPI inositol-deacylase winged helix" evidence="7">
    <location>
        <begin position="647"/>
        <end position="702"/>
    </location>
</feature>
<dbReference type="InterPro" id="IPR029058">
    <property type="entry name" value="AB_hydrolase_fold"/>
</dbReference>
<dbReference type="EC" id="3.1.-.-" evidence="4"/>
<dbReference type="PANTHER" id="PTHR10039">
    <property type="entry name" value="AMELOGENIN"/>
    <property type="match status" value="1"/>
</dbReference>
<dbReference type="SUPFAM" id="SSF53474">
    <property type="entry name" value="alpha/beta-Hydrolases"/>
    <property type="match status" value="1"/>
</dbReference>
<evidence type="ECO:0000259" key="6">
    <source>
        <dbReference type="Pfam" id="PF07819"/>
    </source>
</evidence>
<keyword evidence="3" id="KW-0677">Repeat</keyword>
<keyword evidence="4" id="KW-0813">Transport</keyword>
<keyword evidence="4" id="KW-0378">Hydrolase</keyword>
<dbReference type="InterPro" id="IPR036322">
    <property type="entry name" value="WD40_repeat_dom_sf"/>
</dbReference>
<feature type="compositionally biased region" description="Polar residues" evidence="5">
    <location>
        <begin position="1"/>
        <end position="17"/>
    </location>
</feature>
<evidence type="ECO:0000256" key="1">
    <source>
        <dbReference type="ARBA" id="ARBA00003496"/>
    </source>
</evidence>
<dbReference type="PANTHER" id="PTHR10039:SF16">
    <property type="entry name" value="GPI INOSITOL-DEACYLASE"/>
    <property type="match status" value="1"/>
</dbReference>
<dbReference type="SUPFAM" id="SSF52540">
    <property type="entry name" value="P-loop containing nucleoside triphosphate hydrolases"/>
    <property type="match status" value="1"/>
</dbReference>
<gene>
    <name evidence="9" type="ORF">C8A00DRAFT_43887</name>
</gene>
<evidence type="ECO:0000256" key="4">
    <source>
        <dbReference type="RuleBase" id="RU365011"/>
    </source>
</evidence>
<keyword evidence="4" id="KW-0256">Endoplasmic reticulum</keyword>
<evidence type="ECO:0000256" key="5">
    <source>
        <dbReference type="SAM" id="MobiDB-lite"/>
    </source>
</evidence>
<dbReference type="InterPro" id="IPR056884">
    <property type="entry name" value="NPHP3-like_N"/>
</dbReference>
<accession>A0AAN6VKW9</accession>
<comment type="caution">
    <text evidence="9">The sequence shown here is derived from an EMBL/GenBank/DDBJ whole genome shotgun (WGS) entry which is preliminary data.</text>
</comment>
<comment type="similarity">
    <text evidence="4">Belongs to the GPI inositol-deacylase family.</text>
</comment>
<feature type="domain" description="Nephrocystin 3-like N-terminal" evidence="8">
    <location>
        <begin position="372"/>
        <end position="532"/>
    </location>
</feature>
<dbReference type="SUPFAM" id="SSF63829">
    <property type="entry name" value="Calcium-dependent phosphotriesterase"/>
    <property type="match status" value="1"/>
</dbReference>
<evidence type="ECO:0000313" key="10">
    <source>
        <dbReference type="Proteomes" id="UP001302745"/>
    </source>
</evidence>
<dbReference type="GO" id="GO:0005789">
    <property type="term" value="C:endoplasmic reticulum membrane"/>
    <property type="evidence" value="ECO:0007669"/>
    <property type="project" value="UniProtKB-SubCell"/>
</dbReference>
<evidence type="ECO:0000256" key="3">
    <source>
        <dbReference type="ARBA" id="ARBA00022737"/>
    </source>
</evidence>
<organism evidence="9 10">
    <name type="scientific">Chaetomidium leptoderma</name>
    <dbReference type="NCBI Taxonomy" id="669021"/>
    <lineage>
        <taxon>Eukaryota</taxon>
        <taxon>Fungi</taxon>
        <taxon>Dikarya</taxon>
        <taxon>Ascomycota</taxon>
        <taxon>Pezizomycotina</taxon>
        <taxon>Sordariomycetes</taxon>
        <taxon>Sordariomycetidae</taxon>
        <taxon>Sordariales</taxon>
        <taxon>Chaetomiaceae</taxon>
        <taxon>Chaetomidium</taxon>
    </lineage>
</organism>
<evidence type="ECO:0000259" key="7">
    <source>
        <dbReference type="Pfam" id="PF22939"/>
    </source>
</evidence>
<proteinExistence type="inferred from homology"/>
<comment type="subcellular location">
    <subcellularLocation>
        <location evidence="4">Endoplasmic reticulum membrane</location>
    </subcellularLocation>
</comment>
<keyword evidence="10" id="KW-1185">Reference proteome</keyword>
<feature type="domain" description="GPI inositol-deacylase PGAP1-like alpha/beta" evidence="6">
    <location>
        <begin position="79"/>
        <end position="209"/>
    </location>
</feature>
<feature type="region of interest" description="Disordered" evidence="5">
    <location>
        <begin position="1394"/>
        <end position="1422"/>
    </location>
</feature>
<protein>
    <recommendedName>
        <fullName evidence="2 4">GPI inositol-deacylase</fullName>
        <ecNumber evidence="4">3.1.-.-</ecNumber>
    </recommendedName>
</protein>
<evidence type="ECO:0000313" key="9">
    <source>
        <dbReference type="EMBL" id="KAK4153160.1"/>
    </source>
</evidence>
<keyword evidence="4" id="KW-0653">Protein transport</keyword>
<sequence length="1675" mass="183888">MVNTAQSDQPRQRSFSGVLSRWGASSPLPRDFKQTEKSAISTLSSPLSSLALSDDDFKGPLGLTTLYEPQPPSRTVADIVFIHGLGGGSRKTWSYSSEPGHYWPRSWLPTDNDFADVGIHTFGYRADWRERQESILDIHDFAQSLLGALQNHPTIRRTDTRIILVGHSMGGCVAKKAYVLARQDPAAANLAGRVHSMFFLATPHRGSDMATMLENVLMVGFGKKPFVADLRPNSAALTAINDTFRHLAPQLHLWSFYETLPTRGAVPTSRLVVDRHSATLGYPGEEIAAMDAADHRHVCKFDTPADPNYKLLRNAMVTAIDMIRTAREPGLERASQSSRPPSEARSLLCSFLGVQDTPEDDLANLQGLKQPGSCQWFTEKASFVSWRSGTSPSILWLIGRPGAGKSILFSHVVELLDSSDAHCSYFIFQHSRSGESTLHQCFRSLAFQMAMHDGLTREALLQLAQRGLAWDKFDGAGVWKRLFTDCIFKISSLAQHFWVLDGLDDCVDYSAFFAGRLLSSLPNNLRLFATSRGLEKIERGLASLGSDRAHMEVLSDMDTLADMRLFLTTRLAELDRHQNSKDREHMCNKVLHKSSGSFLWIRLVLQEFENTWTEEAMTAVLDEVPSDLAHMYSRMVQSIKTDKHKMVLGASILSWIVLACRPLTVGELRCAVKLETNQILQVAGKAIPELCGQLAFVDQWDKFLLADGPRLGLSLLLGYLSGPALKTSPAKPQKALASTRVRSFKRSSVTPAPVDTCLLKYACTSFSEHVFQADVTDDGLMKDICTFLASNNVLSWIEHAATSGDLSPLMRTATNLRGYLGQRVKFAPASDQATQLVDGWATDFNRVAVKFYEQLLDCPSSIYHLIPPLCPPESMISRAFTRDVRALSSPRLIVRGLPVVPWDDCIARIDFTARGGWSYTVSYGEGFFAIGQSNGRIYLYDAASLQVVRTLMQLGGVCLLEICPDDKLLASCSVDNLVVWNTRTATVVQSFPLSTPPMALTFLGADELLGAFRRGCELTKWCLKTGEYKSIPWVDTRTKTYTYKGNQNHTQTSINQTTVPLSPPNRAVFLRTADRFLLALGYETEPILLWDALEVQLIGTLGHDEVPNNGIRCMAFSPNPEIPVLLVSYQSGDLCVFDYITMQQQTRHPDAYATALACSPDGQSVVTGSADGLIRVFDMSHDGISTALTLIYRNNYVSGGMVRDVAFSPDGLRCVDVLDQQARIWAPPVLARRKESELDIPQRETPWMNALGELKITSPLVLSADGRFVVAGKSNGDVVLFSTADATEIGVLYQHTGETSVTSIAVVEAQKLVVSANDGGRLLVVELESPFFDGVGTATDKKLKQARIILDRRYSGVIWSLIVNAGGDRVVVNGQFPIEVLELPSGAILTPREPHGPGLDPETESATPCSVHVPSPTGESRARGVLSTHRGARSVYQHPNNPDWFTIIKGGTDIARVYSWADFTELTSPAGIRLISALPQRPHQAADDTLQPRSRPSYHVASGFVIKFSPRSGFSPSRLYLWPTAAFDPFSTESFAHPIVEPDIEAVSDAVIAVLGIVGASTVVFIDTELWVCSVKLQHPGPISARPASRGFTGGSMPLPKEPGHVRRHFFALSEWRAGIQDFRAAVAVAQVPLEVSGGARSRDLVVFAVGNQLVVVHGGLQFVEGEPGSWDGLI</sequence>